<evidence type="ECO:0000313" key="2">
    <source>
        <dbReference type="Proteomes" id="UP001176941"/>
    </source>
</evidence>
<dbReference type="EMBL" id="OX459943">
    <property type="protein sequence ID" value="CAI9178153.1"/>
    <property type="molecule type" value="Genomic_DNA"/>
</dbReference>
<evidence type="ECO:0000313" key="1">
    <source>
        <dbReference type="EMBL" id="CAI9178153.1"/>
    </source>
</evidence>
<dbReference type="Proteomes" id="UP001176941">
    <property type="component" value="Chromosome 7"/>
</dbReference>
<sequence length="117" mass="12486">MSPAWQDVCIGPGEGTLGSLEPAALKAPSIKLPFSFCVTSAAGLDDPALSSWCAKRAWSGICFCIFLALAEGISEMRGGGEKENGNDRTKSQIACLIWLWSSGNQTFLMCFSGFRKS</sequence>
<protein>
    <submittedName>
        <fullName evidence="1">Uncharacterized protein</fullName>
    </submittedName>
</protein>
<gene>
    <name evidence="1" type="ORF">MRATA1EN1_LOCUS27115</name>
</gene>
<accession>A0ABN8ZX85</accession>
<reference evidence="1" key="1">
    <citation type="submission" date="2023-04" db="EMBL/GenBank/DDBJ databases">
        <authorList>
            <consortium name="ELIXIR-Norway"/>
        </authorList>
    </citation>
    <scope>NUCLEOTIDE SEQUENCE [LARGE SCALE GENOMIC DNA]</scope>
</reference>
<keyword evidence="2" id="KW-1185">Reference proteome</keyword>
<organism evidence="1 2">
    <name type="scientific">Rangifer tarandus platyrhynchus</name>
    <name type="common">Svalbard reindeer</name>
    <dbReference type="NCBI Taxonomy" id="3082113"/>
    <lineage>
        <taxon>Eukaryota</taxon>
        <taxon>Metazoa</taxon>
        <taxon>Chordata</taxon>
        <taxon>Craniata</taxon>
        <taxon>Vertebrata</taxon>
        <taxon>Euteleostomi</taxon>
        <taxon>Mammalia</taxon>
        <taxon>Eutheria</taxon>
        <taxon>Laurasiatheria</taxon>
        <taxon>Artiodactyla</taxon>
        <taxon>Ruminantia</taxon>
        <taxon>Pecora</taxon>
        <taxon>Cervidae</taxon>
        <taxon>Odocoileinae</taxon>
        <taxon>Rangifer</taxon>
    </lineage>
</organism>
<proteinExistence type="predicted"/>
<name>A0ABN8ZX85_RANTA</name>